<dbReference type="Gene3D" id="3.30.559.10">
    <property type="entry name" value="Chloramphenicol acetyltransferase-like domain"/>
    <property type="match status" value="1"/>
</dbReference>
<evidence type="ECO:0000313" key="1">
    <source>
        <dbReference type="EMBL" id="KAG5171783.1"/>
    </source>
</evidence>
<organism evidence="1">
    <name type="scientific">Psilocybe cubensis</name>
    <name type="common">Psychedelic mushroom</name>
    <name type="synonym">Stropharia cubensis</name>
    <dbReference type="NCBI Taxonomy" id="181762"/>
    <lineage>
        <taxon>Eukaryota</taxon>
        <taxon>Fungi</taxon>
        <taxon>Dikarya</taxon>
        <taxon>Basidiomycota</taxon>
        <taxon>Agaricomycotina</taxon>
        <taxon>Agaricomycetes</taxon>
        <taxon>Agaricomycetidae</taxon>
        <taxon>Agaricales</taxon>
        <taxon>Agaricineae</taxon>
        <taxon>Strophariaceae</taxon>
        <taxon>Psilocybe</taxon>
    </lineage>
</organism>
<dbReference type="AlphaFoldDB" id="A0A8H8CNF9"/>
<proteinExistence type="predicted"/>
<sequence length="547" mass="61908">MVMPSSTWKLRPGPIVAWERPLGTTETAFYLDAIFCRTADTLQQAEVQLQPLSTSQDLLCPSNVAKAWSYIKRQYPLIAAAYDAHSDDSIYFVVTEESLRTIRPREIIFQKVSSAQDVERIAERIVVQDQLLSDKLLACLFILERTDLPGVFHIFFHVAHSIVDGMANLTLLKTFLDSLCRETHPEVNLEHRLQLSVSSESLAPHLKYNVARRRWRKAIASVMAARRASNLKGGHTLPRKVSQITPYTPPLSKTLRTTLTPDKSNLIIDNCRKNGLTFGNAYPVLGQIALTRVLVRRYLRGEIDEEEWQFRIREPMTSAGPLNLRPFLDKDWYEAGGSSNVCVSIGFFYFALPTMPLGTTRLRPGMNMPHFGDLLSKKRFLFRCKQVREQSIEITKHPLFLEFQEVGAPARIQRNKIAARQWLGGGPPKTLSNKPMSPMEQATAGLVFCNGGSSMGNTDKLLPRTYPLSPQDGKEEPLISLKSSTTRLRCRPTELYLGASTSHDHLTLTVYWDNNVYEEDIVTEWLNEVKLAAEFYLGSDQTIHSKL</sequence>
<name>A0A8H8CNF9_PSICU</name>
<dbReference type="EMBL" id="JAFIQS010000003">
    <property type="protein sequence ID" value="KAG5171783.1"/>
    <property type="molecule type" value="Genomic_DNA"/>
</dbReference>
<dbReference type="PANTHER" id="PTHR28037:SF1">
    <property type="entry name" value="ALCOHOL O-ACETYLTRANSFERASE 1-RELATED"/>
    <property type="match status" value="1"/>
</dbReference>
<dbReference type="InterPro" id="IPR023213">
    <property type="entry name" value="CAT-like_dom_sf"/>
</dbReference>
<accession>A0A8H8CNF9</accession>
<protein>
    <submittedName>
        <fullName evidence="1">Uncharacterized protein</fullName>
    </submittedName>
</protein>
<comment type="caution">
    <text evidence="1">The sequence shown here is derived from an EMBL/GenBank/DDBJ whole genome shotgun (WGS) entry which is preliminary data.</text>
</comment>
<reference evidence="1" key="1">
    <citation type="submission" date="2021-02" db="EMBL/GenBank/DDBJ databases">
        <title>Psilocybe cubensis genome.</title>
        <authorList>
            <person name="Mckernan K.J."/>
            <person name="Crawford S."/>
            <person name="Trippe A."/>
            <person name="Kane L.T."/>
            <person name="Mclaughlin S."/>
        </authorList>
    </citation>
    <scope>NUCLEOTIDE SEQUENCE [LARGE SCALE GENOMIC DNA]</scope>
    <source>
        <strain evidence="1">MGC-MH-2018</strain>
    </source>
</reference>
<dbReference type="InterPro" id="IPR052058">
    <property type="entry name" value="Alcohol_O-acetyltransferase"/>
</dbReference>
<dbReference type="PANTHER" id="PTHR28037">
    <property type="entry name" value="ALCOHOL O-ACETYLTRANSFERASE 1-RELATED"/>
    <property type="match status" value="1"/>
</dbReference>
<dbReference type="Gene3D" id="3.30.559.30">
    <property type="entry name" value="Nonribosomal peptide synthetase, condensation domain"/>
    <property type="match status" value="1"/>
</dbReference>
<dbReference type="OrthoDB" id="3264185at2759"/>
<gene>
    <name evidence="1" type="ORF">JR316_003871</name>
</gene>